<feature type="non-terminal residue" evidence="2">
    <location>
        <position position="1"/>
    </location>
</feature>
<dbReference type="GO" id="GO:0006007">
    <property type="term" value="P:glucose catabolic process"/>
    <property type="evidence" value="ECO:0007669"/>
    <property type="project" value="InterPro"/>
</dbReference>
<dbReference type="PANTHER" id="PTHR31637">
    <property type="entry name" value="2,3-BISPHOSPHOGLYCERATE-INDEPENDENT PHOSPHOGLYCERATE MUTASE"/>
    <property type="match status" value="1"/>
</dbReference>
<dbReference type="OrthoDB" id="1886626at2759"/>
<name>A0A9N9GZH3_9GLOM</name>
<evidence type="ECO:0000313" key="2">
    <source>
        <dbReference type="EMBL" id="CAG8645643.1"/>
    </source>
</evidence>
<evidence type="ECO:0000259" key="1">
    <source>
        <dbReference type="Pfam" id="PF01676"/>
    </source>
</evidence>
<sequence>MAVAQLKTKACLICIDGWGIADADHINGDAIHAADTPWMDKLAKEYPYTTLKAHGLSVGLPDGLMGNSEVGHLNIGAGRVVFQDIVRIDSAVKNKEFINIENIAKSFDHAKNGNGKIHFLGL</sequence>
<proteinExistence type="predicted"/>
<dbReference type="EMBL" id="CAJVPS010008791">
    <property type="protein sequence ID" value="CAG8645643.1"/>
    <property type="molecule type" value="Genomic_DNA"/>
</dbReference>
<dbReference type="AlphaFoldDB" id="A0A9N9GZH3"/>
<dbReference type="PANTHER" id="PTHR31637:SF0">
    <property type="entry name" value="2,3-BISPHOSPHOGLYCERATE-INDEPENDENT PHOSPHOGLYCERATE MUTASE"/>
    <property type="match status" value="1"/>
</dbReference>
<feature type="domain" description="Metalloenzyme" evidence="1">
    <location>
        <begin position="9"/>
        <end position="92"/>
    </location>
</feature>
<organism evidence="2 3">
    <name type="scientific">Ambispora leptoticha</name>
    <dbReference type="NCBI Taxonomy" id="144679"/>
    <lineage>
        <taxon>Eukaryota</taxon>
        <taxon>Fungi</taxon>
        <taxon>Fungi incertae sedis</taxon>
        <taxon>Mucoromycota</taxon>
        <taxon>Glomeromycotina</taxon>
        <taxon>Glomeromycetes</taxon>
        <taxon>Archaeosporales</taxon>
        <taxon>Ambisporaceae</taxon>
        <taxon>Ambispora</taxon>
    </lineage>
</organism>
<dbReference type="GO" id="GO:0030145">
    <property type="term" value="F:manganese ion binding"/>
    <property type="evidence" value="ECO:0007669"/>
    <property type="project" value="TreeGrafter"/>
</dbReference>
<evidence type="ECO:0000313" key="3">
    <source>
        <dbReference type="Proteomes" id="UP000789508"/>
    </source>
</evidence>
<dbReference type="SUPFAM" id="SSF53649">
    <property type="entry name" value="Alkaline phosphatase-like"/>
    <property type="match status" value="1"/>
</dbReference>
<protein>
    <submittedName>
        <fullName evidence="2">925_t:CDS:1</fullName>
    </submittedName>
</protein>
<gene>
    <name evidence="2" type="ORF">ALEPTO_LOCUS9855</name>
</gene>
<dbReference type="GO" id="GO:0004619">
    <property type="term" value="F:phosphoglycerate mutase activity"/>
    <property type="evidence" value="ECO:0007669"/>
    <property type="project" value="InterPro"/>
</dbReference>
<keyword evidence="3" id="KW-1185">Reference proteome</keyword>
<dbReference type="InterPro" id="IPR006124">
    <property type="entry name" value="Metalloenzyme"/>
</dbReference>
<dbReference type="SUPFAM" id="SSF64158">
    <property type="entry name" value="2,3-Bisphosphoglycerate-independent phosphoglycerate mutase, substrate-binding domain"/>
    <property type="match status" value="1"/>
</dbReference>
<dbReference type="InterPro" id="IPR036646">
    <property type="entry name" value="PGAM_B_sf"/>
</dbReference>
<dbReference type="Proteomes" id="UP000789508">
    <property type="component" value="Unassembled WGS sequence"/>
</dbReference>
<dbReference type="InterPro" id="IPR017850">
    <property type="entry name" value="Alkaline_phosphatase_core_sf"/>
</dbReference>
<comment type="caution">
    <text evidence="2">The sequence shown here is derived from an EMBL/GenBank/DDBJ whole genome shotgun (WGS) entry which is preliminary data.</text>
</comment>
<dbReference type="GO" id="GO:0005737">
    <property type="term" value="C:cytoplasm"/>
    <property type="evidence" value="ECO:0007669"/>
    <property type="project" value="InterPro"/>
</dbReference>
<dbReference type="Pfam" id="PF01676">
    <property type="entry name" value="Metalloenzyme"/>
    <property type="match status" value="1"/>
</dbReference>
<dbReference type="Gene3D" id="3.40.720.10">
    <property type="entry name" value="Alkaline Phosphatase, subunit A"/>
    <property type="match status" value="1"/>
</dbReference>
<accession>A0A9N9GZH3</accession>
<reference evidence="2" key="1">
    <citation type="submission" date="2021-06" db="EMBL/GenBank/DDBJ databases">
        <authorList>
            <person name="Kallberg Y."/>
            <person name="Tangrot J."/>
            <person name="Rosling A."/>
        </authorList>
    </citation>
    <scope>NUCLEOTIDE SEQUENCE</scope>
    <source>
        <strain evidence="2">FL130A</strain>
    </source>
</reference>
<dbReference type="InterPro" id="IPR005995">
    <property type="entry name" value="Pgm_bpd_ind"/>
</dbReference>